<feature type="region of interest" description="Disordered" evidence="1">
    <location>
        <begin position="267"/>
        <end position="289"/>
    </location>
</feature>
<protein>
    <submittedName>
        <fullName evidence="2">Uncharacterized protein</fullName>
    </submittedName>
</protein>
<organism evidence="2 3">
    <name type="scientific">Fistulifera solaris</name>
    <name type="common">Oleaginous diatom</name>
    <dbReference type="NCBI Taxonomy" id="1519565"/>
    <lineage>
        <taxon>Eukaryota</taxon>
        <taxon>Sar</taxon>
        <taxon>Stramenopiles</taxon>
        <taxon>Ochrophyta</taxon>
        <taxon>Bacillariophyta</taxon>
        <taxon>Bacillariophyceae</taxon>
        <taxon>Bacillariophycidae</taxon>
        <taxon>Naviculales</taxon>
        <taxon>Naviculaceae</taxon>
        <taxon>Fistulifera</taxon>
    </lineage>
</organism>
<sequence>MWFEKLTLPPLHPDVALQALSAKTKELVYDVWTDDFSENDFEFLIVPATNLSLAVIYSENNEQKPLLVILHRLAILGHFEALTIRIFFFNDHVSDEEAEEEMLSVAKALTAVIKGNSSLRYLDLSEMCFEGYNWSPQLQIIFKALEGHQKLQECVLKKHPDVDPEYSWLKLLLLRNHSIKVLNRNGEIWTDGSSVDRLYALNRMKNGTSPLVEEEESAIRQHLVMSTLIENAAKDFIFTTMLLLEYTDVLIELLNDTFDSGEDINLQSAAEETDPPSNSAHEPKRTRLS</sequence>
<dbReference type="Proteomes" id="UP000198406">
    <property type="component" value="Unassembled WGS sequence"/>
</dbReference>
<dbReference type="EMBL" id="BDSP01000072">
    <property type="protein sequence ID" value="GAX13708.1"/>
    <property type="molecule type" value="Genomic_DNA"/>
</dbReference>
<evidence type="ECO:0000313" key="3">
    <source>
        <dbReference type="Proteomes" id="UP000198406"/>
    </source>
</evidence>
<gene>
    <name evidence="2" type="ORF">FisN_2HuN25</name>
</gene>
<dbReference type="OrthoDB" id="120976at2759"/>
<dbReference type="AlphaFoldDB" id="A0A1Z5JIV0"/>
<proteinExistence type="predicted"/>
<keyword evidence="3" id="KW-1185">Reference proteome</keyword>
<accession>A0A1Z5JIV0</accession>
<evidence type="ECO:0000313" key="2">
    <source>
        <dbReference type="EMBL" id="GAX13708.1"/>
    </source>
</evidence>
<comment type="caution">
    <text evidence="2">The sequence shown here is derived from an EMBL/GenBank/DDBJ whole genome shotgun (WGS) entry which is preliminary data.</text>
</comment>
<dbReference type="InParanoid" id="A0A1Z5JIV0"/>
<evidence type="ECO:0000256" key="1">
    <source>
        <dbReference type="SAM" id="MobiDB-lite"/>
    </source>
</evidence>
<feature type="compositionally biased region" description="Polar residues" evidence="1">
    <location>
        <begin position="267"/>
        <end position="280"/>
    </location>
</feature>
<name>A0A1Z5JIV0_FISSO</name>
<reference evidence="2 3" key="1">
    <citation type="journal article" date="2015" name="Plant Cell">
        <title>Oil accumulation by the oleaginous diatom Fistulifera solaris as revealed by the genome and transcriptome.</title>
        <authorList>
            <person name="Tanaka T."/>
            <person name="Maeda Y."/>
            <person name="Veluchamy A."/>
            <person name="Tanaka M."/>
            <person name="Abida H."/>
            <person name="Marechal E."/>
            <person name="Bowler C."/>
            <person name="Muto M."/>
            <person name="Sunaga Y."/>
            <person name="Tanaka M."/>
            <person name="Yoshino T."/>
            <person name="Taniguchi T."/>
            <person name="Fukuda Y."/>
            <person name="Nemoto M."/>
            <person name="Matsumoto M."/>
            <person name="Wong P.S."/>
            <person name="Aburatani S."/>
            <person name="Fujibuchi W."/>
        </authorList>
    </citation>
    <scope>NUCLEOTIDE SEQUENCE [LARGE SCALE GENOMIC DNA]</scope>
    <source>
        <strain evidence="2 3">JPCC DA0580</strain>
    </source>
</reference>